<feature type="domain" description="RecBCD enzyme subunit RecD N-terminal" evidence="1">
    <location>
        <begin position="11"/>
        <end position="60"/>
    </location>
</feature>
<dbReference type="EMBL" id="AAGUAT010000185">
    <property type="protein sequence ID" value="EBR9859357.1"/>
    <property type="molecule type" value="Genomic_DNA"/>
</dbReference>
<organism evidence="2">
    <name type="scientific">Salmonella enterica subsp. enterica serovar Chester</name>
    <dbReference type="NCBI Taxonomy" id="149386"/>
    <lineage>
        <taxon>Bacteria</taxon>
        <taxon>Pseudomonadati</taxon>
        <taxon>Pseudomonadota</taxon>
        <taxon>Gammaproteobacteria</taxon>
        <taxon>Enterobacterales</taxon>
        <taxon>Enterobacteriaceae</taxon>
        <taxon>Salmonella</taxon>
    </lineage>
</organism>
<evidence type="ECO:0000259" key="1">
    <source>
        <dbReference type="Pfam" id="PF21185"/>
    </source>
</evidence>
<accession>A0A5U8SVN7</accession>
<reference evidence="2" key="1">
    <citation type="submission" date="2018-07" db="EMBL/GenBank/DDBJ databases">
        <authorList>
            <person name="Ashton P.M."/>
            <person name="Dallman T."/>
            <person name="Nair S."/>
            <person name="De Pinna E."/>
            <person name="Peters T."/>
            <person name="Grant K."/>
        </authorList>
    </citation>
    <scope>NUCLEOTIDE SEQUENCE</scope>
    <source>
        <strain evidence="2">296838</strain>
    </source>
</reference>
<sequence>MNTHLQTLCAEQILRPLDCQFAAMLAPDSHPLLQFVFALLSAQTGGGHVCLPLSRIIPAAEQGGR</sequence>
<dbReference type="AlphaFoldDB" id="A0A5U8SVN7"/>
<evidence type="ECO:0000313" key="2">
    <source>
        <dbReference type="EMBL" id="EBR9859357.1"/>
    </source>
</evidence>
<dbReference type="GO" id="GO:0008854">
    <property type="term" value="F:exodeoxyribonuclease V activity"/>
    <property type="evidence" value="ECO:0007669"/>
    <property type="project" value="UniProtKB-EC"/>
</dbReference>
<comment type="caution">
    <text evidence="2">The sequence shown here is derived from an EMBL/GenBank/DDBJ whole genome shotgun (WGS) entry which is preliminary data.</text>
</comment>
<dbReference type="Gene3D" id="1.10.10.1020">
    <property type="entry name" value="RecBCD complex, subunit RecD, N-terminal domain"/>
    <property type="match status" value="1"/>
</dbReference>
<gene>
    <name evidence="2" type="primary">recD</name>
    <name evidence="2" type="ORF">DS524_26820</name>
</gene>
<keyword evidence="2" id="KW-0378">Hydrolase</keyword>
<feature type="non-terminal residue" evidence="2">
    <location>
        <position position="65"/>
    </location>
</feature>
<dbReference type="Pfam" id="PF21185">
    <property type="entry name" value="RecD_N"/>
    <property type="match status" value="1"/>
</dbReference>
<name>A0A5U8SVN7_SALET</name>
<dbReference type="InterPro" id="IPR041851">
    <property type="entry name" value="RecD_N_sf"/>
</dbReference>
<dbReference type="InterPro" id="IPR049550">
    <property type="entry name" value="RecD_N"/>
</dbReference>
<dbReference type="EC" id="3.1.11.5" evidence="2"/>
<protein>
    <submittedName>
        <fullName evidence="2">Exodeoxyribonuclease V subunit alpha</fullName>
        <ecNumber evidence="2">3.1.11.5</ecNumber>
    </submittedName>
</protein>
<proteinExistence type="predicted"/>